<evidence type="ECO:0000259" key="5">
    <source>
        <dbReference type="PROSITE" id="PS51459"/>
    </source>
</evidence>
<evidence type="ECO:0000256" key="4">
    <source>
        <dbReference type="SAM" id="Phobius"/>
    </source>
</evidence>
<proteinExistence type="predicted"/>
<keyword evidence="4" id="KW-0472">Membrane</keyword>
<evidence type="ECO:0000256" key="3">
    <source>
        <dbReference type="SAM" id="MobiDB-lite"/>
    </source>
</evidence>
<reference evidence="6" key="1">
    <citation type="submission" date="2023-10" db="EMBL/GenBank/DDBJ databases">
        <authorList>
            <person name="Hackl T."/>
        </authorList>
    </citation>
    <scope>NUCLEOTIDE SEQUENCE</scope>
</reference>
<feature type="transmembrane region" description="Helical" evidence="4">
    <location>
        <begin position="67"/>
        <end position="85"/>
    </location>
</feature>
<dbReference type="InterPro" id="IPR036597">
    <property type="entry name" value="Fido-like_dom_sf"/>
</dbReference>
<dbReference type="InterPro" id="IPR003812">
    <property type="entry name" value="Fido"/>
</dbReference>
<protein>
    <submittedName>
        <fullName evidence="6">Uu.00g005660.m01.CDS01</fullName>
    </submittedName>
</protein>
<feature type="domain" description="Fido" evidence="5">
    <location>
        <begin position="1"/>
        <end position="124"/>
    </location>
</feature>
<keyword evidence="2" id="KW-0067">ATP-binding</keyword>
<dbReference type="PANTHER" id="PTHR13504">
    <property type="entry name" value="FIDO DOMAIN-CONTAINING PROTEIN DDB_G0283145"/>
    <property type="match status" value="1"/>
</dbReference>
<evidence type="ECO:0000256" key="1">
    <source>
        <dbReference type="PIRSR" id="PIRSR640198-1"/>
    </source>
</evidence>
<keyword evidence="4" id="KW-0812">Transmembrane</keyword>
<dbReference type="SUPFAM" id="SSF140931">
    <property type="entry name" value="Fic-like"/>
    <property type="match status" value="1"/>
</dbReference>
<dbReference type="InterPro" id="IPR040198">
    <property type="entry name" value="Fido_containing"/>
</dbReference>
<evidence type="ECO:0000256" key="2">
    <source>
        <dbReference type="PIRSR" id="PIRSR640198-2"/>
    </source>
</evidence>
<evidence type="ECO:0000313" key="6">
    <source>
        <dbReference type="EMBL" id="CAJ2506436.1"/>
    </source>
</evidence>
<evidence type="ECO:0000313" key="7">
    <source>
        <dbReference type="Proteomes" id="UP001295740"/>
    </source>
</evidence>
<accession>A0AAI8YIT8</accession>
<organism evidence="6 7">
    <name type="scientific">Anthostomella pinea</name>
    <dbReference type="NCBI Taxonomy" id="933095"/>
    <lineage>
        <taxon>Eukaryota</taxon>
        <taxon>Fungi</taxon>
        <taxon>Dikarya</taxon>
        <taxon>Ascomycota</taxon>
        <taxon>Pezizomycotina</taxon>
        <taxon>Sordariomycetes</taxon>
        <taxon>Xylariomycetidae</taxon>
        <taxon>Xylariales</taxon>
        <taxon>Xylariaceae</taxon>
        <taxon>Anthostomella</taxon>
    </lineage>
</organism>
<dbReference type="PROSITE" id="PS51459">
    <property type="entry name" value="FIDO"/>
    <property type="match status" value="1"/>
</dbReference>
<gene>
    <name evidence="6" type="ORF">KHLLAP_LOCUS6904</name>
</gene>
<keyword evidence="2" id="KW-0547">Nucleotide-binding</keyword>
<keyword evidence="4" id="KW-1133">Transmembrane helix</keyword>
<feature type="binding site" evidence="2">
    <location>
        <begin position="59"/>
        <end position="66"/>
    </location>
    <ligand>
        <name>ATP</name>
        <dbReference type="ChEBI" id="CHEBI:30616"/>
    </ligand>
</feature>
<dbReference type="Gene3D" id="1.10.3290.10">
    <property type="entry name" value="Fido-like domain"/>
    <property type="match status" value="1"/>
</dbReference>
<dbReference type="Proteomes" id="UP001295740">
    <property type="component" value="Unassembled WGS sequence"/>
</dbReference>
<dbReference type="PANTHER" id="PTHR13504:SF38">
    <property type="entry name" value="FIDO DOMAIN-CONTAINING PROTEIN"/>
    <property type="match status" value="1"/>
</dbReference>
<feature type="active site" evidence="1">
    <location>
        <position position="55"/>
    </location>
</feature>
<dbReference type="EMBL" id="CAUWAG010000008">
    <property type="protein sequence ID" value="CAJ2506436.1"/>
    <property type="molecule type" value="Genomic_DNA"/>
</dbReference>
<sequence>MRRLVRDYQHSLQLMQVEAVGRGDGAGGGGNGGIEGIGDPLAFAAQYSCRFVNVHPFLDGNGRMCRLLLNAVLLSVAGVVAPLGGTEAAREEYLVEAGRASEAAASGRGEDDDNDEDGVPRTKNWKGLSVLVLRHAKEGLEELVGRLRGT</sequence>
<comment type="caution">
    <text evidence="6">The sequence shown here is derived from an EMBL/GenBank/DDBJ whole genome shotgun (WGS) entry which is preliminary data.</text>
</comment>
<dbReference type="GO" id="GO:0005524">
    <property type="term" value="F:ATP binding"/>
    <property type="evidence" value="ECO:0007669"/>
    <property type="project" value="UniProtKB-KW"/>
</dbReference>
<dbReference type="Pfam" id="PF02661">
    <property type="entry name" value="Fic"/>
    <property type="match status" value="1"/>
</dbReference>
<feature type="region of interest" description="Disordered" evidence="3">
    <location>
        <begin position="100"/>
        <end position="122"/>
    </location>
</feature>
<keyword evidence="7" id="KW-1185">Reference proteome</keyword>
<name>A0AAI8YIT8_9PEZI</name>
<dbReference type="AlphaFoldDB" id="A0AAI8YIT8"/>